<name>A0ABS7UAK8_9ACTN</name>
<dbReference type="InterPro" id="IPR038731">
    <property type="entry name" value="RgtA/B/C-like"/>
</dbReference>
<sequence>MTRPAYAAREVGAVCAVLAAGLLALSARYGPHRDELYFVVAGHHPAWGYPDQPAVTPLVAALADSIAPSHLVVLRAASILAVVGVVLLAVQQARLLGAQRAGQVLTAASVGFSALVPGLGHLLSTATFDLLAWTAVLVVVTQSLVDDRPRLWLLAGAIAGVGLNNKHAVAFCLLGVLVGVAVVRETRAVLRTPWPWLAGLLALAMWLPNLVWQARHDWPVFALSADIADEYGGVGGRISMVLEAFIMFSPLIGIVWILGIVQLLRRPEWVRTRPVAIAFLVVLAVFLVTGGKGYYLAGLVPPLIAAGCTVLAASRSRRGVTRLGAVLVASAAVAYPAVLPVLPAGTFAGSPWEQVNDDQLDTIGWPGYADQVRAVVDGLSPEDRRTAVIFTGNYGEAGAMSWYDVGLPVYSGHNGYRAWGPPPDSASPVVVVYQGSPAGDFEGCTLEARLRNSAGADNEEVGAGVWVCDGPAGSWSEAWPDLVHYDA</sequence>
<dbReference type="InterPro" id="IPR050297">
    <property type="entry name" value="LipidA_mod_glycosyltrf_83"/>
</dbReference>
<proteinExistence type="predicted"/>
<feature type="transmembrane region" description="Helical" evidence="8">
    <location>
        <begin position="320"/>
        <end position="338"/>
    </location>
</feature>
<evidence type="ECO:0000313" key="10">
    <source>
        <dbReference type="EMBL" id="MBZ5738038.1"/>
    </source>
</evidence>
<keyword evidence="11" id="KW-1185">Reference proteome</keyword>
<feature type="transmembrane region" description="Helical" evidence="8">
    <location>
        <begin position="72"/>
        <end position="90"/>
    </location>
</feature>
<keyword evidence="5 8" id="KW-0812">Transmembrane</keyword>
<evidence type="ECO:0000313" key="11">
    <source>
        <dbReference type="Proteomes" id="UP000780875"/>
    </source>
</evidence>
<feature type="domain" description="Glycosyltransferase RgtA/B/C/D-like" evidence="9">
    <location>
        <begin position="51"/>
        <end position="212"/>
    </location>
</feature>
<comment type="caution">
    <text evidence="10">The sequence shown here is derived from an EMBL/GenBank/DDBJ whole genome shotgun (WGS) entry which is preliminary data.</text>
</comment>
<evidence type="ECO:0000256" key="2">
    <source>
        <dbReference type="ARBA" id="ARBA00022475"/>
    </source>
</evidence>
<comment type="subcellular location">
    <subcellularLocation>
        <location evidence="1">Cell membrane</location>
        <topology evidence="1">Multi-pass membrane protein</topology>
    </subcellularLocation>
</comment>
<feature type="transmembrane region" description="Helical" evidence="8">
    <location>
        <begin position="294"/>
        <end position="313"/>
    </location>
</feature>
<evidence type="ECO:0000256" key="7">
    <source>
        <dbReference type="ARBA" id="ARBA00023136"/>
    </source>
</evidence>
<organism evidence="10 11">
    <name type="scientific">Nocardioides mangrovi</name>
    <dbReference type="NCBI Taxonomy" id="2874580"/>
    <lineage>
        <taxon>Bacteria</taxon>
        <taxon>Bacillati</taxon>
        <taxon>Actinomycetota</taxon>
        <taxon>Actinomycetes</taxon>
        <taxon>Propionibacteriales</taxon>
        <taxon>Nocardioidaceae</taxon>
        <taxon>Nocardioides</taxon>
    </lineage>
</organism>
<keyword evidence="4" id="KW-0808">Transferase</keyword>
<keyword evidence="3" id="KW-0328">Glycosyltransferase</keyword>
<dbReference type="Pfam" id="PF13231">
    <property type="entry name" value="PMT_2"/>
    <property type="match status" value="1"/>
</dbReference>
<reference evidence="10 11" key="1">
    <citation type="submission" date="2021-09" db="EMBL/GenBank/DDBJ databases">
        <title>Whole genome sequence of Nocardioides sp. GBK3QG-3.</title>
        <authorList>
            <person name="Tuo L."/>
        </authorList>
    </citation>
    <scope>NUCLEOTIDE SEQUENCE [LARGE SCALE GENOMIC DNA]</scope>
    <source>
        <strain evidence="10 11">GBK3QG-3</strain>
    </source>
</reference>
<evidence type="ECO:0000256" key="4">
    <source>
        <dbReference type="ARBA" id="ARBA00022679"/>
    </source>
</evidence>
<evidence type="ECO:0000256" key="8">
    <source>
        <dbReference type="SAM" id="Phobius"/>
    </source>
</evidence>
<feature type="transmembrane region" description="Helical" evidence="8">
    <location>
        <begin position="194"/>
        <end position="214"/>
    </location>
</feature>
<evidence type="ECO:0000256" key="5">
    <source>
        <dbReference type="ARBA" id="ARBA00022692"/>
    </source>
</evidence>
<protein>
    <submittedName>
        <fullName evidence="10">Glycosyltransferase family 39 protein</fullName>
    </submittedName>
</protein>
<evidence type="ECO:0000256" key="3">
    <source>
        <dbReference type="ARBA" id="ARBA00022676"/>
    </source>
</evidence>
<accession>A0ABS7UAK8</accession>
<keyword evidence="2" id="KW-1003">Cell membrane</keyword>
<evidence type="ECO:0000256" key="1">
    <source>
        <dbReference type="ARBA" id="ARBA00004651"/>
    </source>
</evidence>
<dbReference type="RefSeq" id="WP_224122412.1">
    <property type="nucleotide sequence ID" value="NZ_JAIQZJ010000003.1"/>
</dbReference>
<dbReference type="EMBL" id="JAIQZJ010000003">
    <property type="protein sequence ID" value="MBZ5738038.1"/>
    <property type="molecule type" value="Genomic_DNA"/>
</dbReference>
<keyword evidence="7 8" id="KW-0472">Membrane</keyword>
<keyword evidence="6 8" id="KW-1133">Transmembrane helix</keyword>
<evidence type="ECO:0000259" key="9">
    <source>
        <dbReference type="Pfam" id="PF13231"/>
    </source>
</evidence>
<feature type="transmembrane region" description="Helical" evidence="8">
    <location>
        <begin position="270"/>
        <end position="288"/>
    </location>
</feature>
<dbReference type="Proteomes" id="UP000780875">
    <property type="component" value="Unassembled WGS sequence"/>
</dbReference>
<feature type="transmembrane region" description="Helical" evidence="8">
    <location>
        <begin position="234"/>
        <end position="258"/>
    </location>
</feature>
<feature type="transmembrane region" description="Helical" evidence="8">
    <location>
        <begin position="151"/>
        <end position="182"/>
    </location>
</feature>
<dbReference type="PANTHER" id="PTHR33908">
    <property type="entry name" value="MANNOSYLTRANSFERASE YKCB-RELATED"/>
    <property type="match status" value="1"/>
</dbReference>
<evidence type="ECO:0000256" key="6">
    <source>
        <dbReference type="ARBA" id="ARBA00022989"/>
    </source>
</evidence>
<gene>
    <name evidence="10" type="ORF">K8U61_07680</name>
</gene>
<dbReference type="PANTHER" id="PTHR33908:SF11">
    <property type="entry name" value="MEMBRANE PROTEIN"/>
    <property type="match status" value="1"/>
</dbReference>